<name>A0A7X1E2Z8_9BACT</name>
<sequence>MIPFELRDFINIMSLIIFGGVAVSCVFAVFAYFLAINRKKRQKRIEEKKAA</sequence>
<dbReference type="Proteomes" id="UP000525652">
    <property type="component" value="Unassembled WGS sequence"/>
</dbReference>
<dbReference type="AlphaFoldDB" id="A0A7X1E2Z8"/>
<feature type="transmembrane region" description="Helical" evidence="1">
    <location>
        <begin position="12"/>
        <end position="35"/>
    </location>
</feature>
<evidence type="ECO:0000256" key="1">
    <source>
        <dbReference type="SAM" id="Phobius"/>
    </source>
</evidence>
<keyword evidence="1" id="KW-1133">Transmembrane helix</keyword>
<keyword evidence="3" id="KW-1185">Reference proteome</keyword>
<accession>A0A7X1E2Z8</accession>
<reference evidence="2 3" key="1">
    <citation type="submission" date="2020-07" db="EMBL/GenBank/DDBJ databases">
        <authorList>
            <person name="Feng X."/>
        </authorList>
    </citation>
    <scope>NUCLEOTIDE SEQUENCE [LARGE SCALE GENOMIC DNA]</scope>
    <source>
        <strain evidence="2 3">JCM14086</strain>
    </source>
</reference>
<dbReference type="PROSITE" id="PS51257">
    <property type="entry name" value="PROKAR_LIPOPROTEIN"/>
    <property type="match status" value="1"/>
</dbReference>
<comment type="caution">
    <text evidence="2">The sequence shown here is derived from an EMBL/GenBank/DDBJ whole genome shotgun (WGS) entry which is preliminary data.</text>
</comment>
<keyword evidence="1" id="KW-0472">Membrane</keyword>
<proteinExistence type="predicted"/>
<evidence type="ECO:0000313" key="3">
    <source>
        <dbReference type="Proteomes" id="UP000525652"/>
    </source>
</evidence>
<protein>
    <recommendedName>
        <fullName evidence="4">DUF3149 domain-containing protein</fullName>
    </recommendedName>
</protein>
<evidence type="ECO:0008006" key="4">
    <source>
        <dbReference type="Google" id="ProtNLM"/>
    </source>
</evidence>
<evidence type="ECO:0000313" key="2">
    <source>
        <dbReference type="EMBL" id="MBC2600546.1"/>
    </source>
</evidence>
<keyword evidence="1" id="KW-0812">Transmembrane</keyword>
<gene>
    <name evidence="2" type="ORF">H5P30_01990</name>
</gene>
<dbReference type="RefSeq" id="WP_185691294.1">
    <property type="nucleotide sequence ID" value="NZ_JACHVA010000023.1"/>
</dbReference>
<organism evidence="2 3">
    <name type="scientific">Puniceicoccus vermicola</name>
    <dbReference type="NCBI Taxonomy" id="388746"/>
    <lineage>
        <taxon>Bacteria</taxon>
        <taxon>Pseudomonadati</taxon>
        <taxon>Verrucomicrobiota</taxon>
        <taxon>Opitutia</taxon>
        <taxon>Puniceicoccales</taxon>
        <taxon>Puniceicoccaceae</taxon>
        <taxon>Puniceicoccus</taxon>
    </lineage>
</organism>
<dbReference type="EMBL" id="JACHVA010000023">
    <property type="protein sequence ID" value="MBC2600546.1"/>
    <property type="molecule type" value="Genomic_DNA"/>
</dbReference>